<evidence type="ECO:0000256" key="1">
    <source>
        <dbReference type="SAM" id="MobiDB-lite"/>
    </source>
</evidence>
<dbReference type="EMBL" id="JANPWB010000009">
    <property type="protein sequence ID" value="KAJ1157081.1"/>
    <property type="molecule type" value="Genomic_DNA"/>
</dbReference>
<reference evidence="2" key="1">
    <citation type="journal article" date="2022" name="bioRxiv">
        <title>Sequencing and chromosome-scale assembly of the giantPleurodeles waltlgenome.</title>
        <authorList>
            <person name="Brown T."/>
            <person name="Elewa A."/>
            <person name="Iarovenko S."/>
            <person name="Subramanian E."/>
            <person name="Araus A.J."/>
            <person name="Petzold A."/>
            <person name="Susuki M."/>
            <person name="Suzuki K.-i.T."/>
            <person name="Hayashi T."/>
            <person name="Toyoda A."/>
            <person name="Oliveira C."/>
            <person name="Osipova E."/>
            <person name="Leigh N.D."/>
            <person name="Simon A."/>
            <person name="Yun M.H."/>
        </authorList>
    </citation>
    <scope>NUCLEOTIDE SEQUENCE</scope>
    <source>
        <strain evidence="2">20211129_DDA</strain>
        <tissue evidence="2">Liver</tissue>
    </source>
</reference>
<feature type="region of interest" description="Disordered" evidence="1">
    <location>
        <begin position="1"/>
        <end position="64"/>
    </location>
</feature>
<feature type="compositionally biased region" description="Basic and acidic residues" evidence="1">
    <location>
        <begin position="1"/>
        <end position="13"/>
    </location>
</feature>
<sequence length="106" mass="11370">MGARGRNEIETNRRALAQRSAEQGRLREGLGRPCARRAAPRGLAESSSAHDGVAASSPYLSGGDGVRLTVPMELLLRVGQLVESKAIVSRYVNAVAIILQMWLTIS</sequence>
<comment type="caution">
    <text evidence="2">The sequence shown here is derived from an EMBL/GenBank/DDBJ whole genome shotgun (WGS) entry which is preliminary data.</text>
</comment>
<keyword evidence="3" id="KW-1185">Reference proteome</keyword>
<protein>
    <submittedName>
        <fullName evidence="2">Uncharacterized protein</fullName>
    </submittedName>
</protein>
<name>A0AAV7RX48_PLEWA</name>
<dbReference type="Proteomes" id="UP001066276">
    <property type="component" value="Chromosome 5"/>
</dbReference>
<gene>
    <name evidence="2" type="ORF">NDU88_009796</name>
</gene>
<evidence type="ECO:0000313" key="2">
    <source>
        <dbReference type="EMBL" id="KAJ1157081.1"/>
    </source>
</evidence>
<organism evidence="2 3">
    <name type="scientific">Pleurodeles waltl</name>
    <name type="common">Iberian ribbed newt</name>
    <dbReference type="NCBI Taxonomy" id="8319"/>
    <lineage>
        <taxon>Eukaryota</taxon>
        <taxon>Metazoa</taxon>
        <taxon>Chordata</taxon>
        <taxon>Craniata</taxon>
        <taxon>Vertebrata</taxon>
        <taxon>Euteleostomi</taxon>
        <taxon>Amphibia</taxon>
        <taxon>Batrachia</taxon>
        <taxon>Caudata</taxon>
        <taxon>Salamandroidea</taxon>
        <taxon>Salamandridae</taxon>
        <taxon>Pleurodelinae</taxon>
        <taxon>Pleurodeles</taxon>
    </lineage>
</organism>
<accession>A0AAV7RX48</accession>
<evidence type="ECO:0000313" key="3">
    <source>
        <dbReference type="Proteomes" id="UP001066276"/>
    </source>
</evidence>
<proteinExistence type="predicted"/>
<dbReference type="AlphaFoldDB" id="A0AAV7RX48"/>